<organism evidence="3 4">
    <name type="scientific">Marchantia polymorpha subsp. ruderalis</name>
    <dbReference type="NCBI Taxonomy" id="1480154"/>
    <lineage>
        <taxon>Eukaryota</taxon>
        <taxon>Viridiplantae</taxon>
        <taxon>Streptophyta</taxon>
        <taxon>Embryophyta</taxon>
        <taxon>Marchantiophyta</taxon>
        <taxon>Marchantiopsida</taxon>
        <taxon>Marchantiidae</taxon>
        <taxon>Marchantiales</taxon>
        <taxon>Marchantiaceae</taxon>
        <taxon>Marchantia</taxon>
    </lineage>
</organism>
<dbReference type="Proteomes" id="UP000077202">
    <property type="component" value="Unassembled WGS sequence"/>
</dbReference>
<comment type="caution">
    <text evidence="3">The sequence shown here is derived from an EMBL/GenBank/DDBJ whole genome shotgun (WGS) entry which is preliminary data.</text>
</comment>
<protein>
    <recommendedName>
        <fullName evidence="2">Alpha/beta hydrolase fold-3 domain-containing protein</fullName>
    </recommendedName>
</protein>
<feature type="region of interest" description="Disordered" evidence="1">
    <location>
        <begin position="1"/>
        <end position="20"/>
    </location>
</feature>
<dbReference type="InterPro" id="IPR050466">
    <property type="entry name" value="Carboxylest/Gibb_receptor"/>
</dbReference>
<evidence type="ECO:0000259" key="2">
    <source>
        <dbReference type="Pfam" id="PF07859"/>
    </source>
</evidence>
<proteinExistence type="predicted"/>
<dbReference type="Pfam" id="PF07859">
    <property type="entry name" value="Abhydrolase_3"/>
    <property type="match status" value="1"/>
</dbReference>
<evidence type="ECO:0000313" key="4">
    <source>
        <dbReference type="Proteomes" id="UP000077202"/>
    </source>
</evidence>
<dbReference type="GO" id="GO:0016787">
    <property type="term" value="F:hydrolase activity"/>
    <property type="evidence" value="ECO:0007669"/>
    <property type="project" value="InterPro"/>
</dbReference>
<dbReference type="EMBL" id="LVLJ01003561">
    <property type="protein sequence ID" value="OAE20903.1"/>
    <property type="molecule type" value="Genomic_DNA"/>
</dbReference>
<keyword evidence="4" id="KW-1185">Reference proteome</keyword>
<dbReference type="PANTHER" id="PTHR23024">
    <property type="entry name" value="ARYLACETAMIDE DEACETYLASE"/>
    <property type="match status" value="1"/>
</dbReference>
<gene>
    <name evidence="3" type="ORF">AXG93_3256s1500</name>
</gene>
<accession>A0A176VKH8</accession>
<dbReference type="InterPro" id="IPR029058">
    <property type="entry name" value="AB_hydrolase_fold"/>
</dbReference>
<evidence type="ECO:0000256" key="1">
    <source>
        <dbReference type="SAM" id="MobiDB-lite"/>
    </source>
</evidence>
<name>A0A176VKH8_MARPO</name>
<evidence type="ECO:0000313" key="3">
    <source>
        <dbReference type="EMBL" id="OAE20903.1"/>
    </source>
</evidence>
<dbReference type="Gene3D" id="3.40.50.1820">
    <property type="entry name" value="alpha/beta hydrolase"/>
    <property type="match status" value="1"/>
</dbReference>
<dbReference type="AlphaFoldDB" id="A0A176VKH8"/>
<dbReference type="SUPFAM" id="SSF53474">
    <property type="entry name" value="alpha/beta-Hydrolases"/>
    <property type="match status" value="1"/>
</dbReference>
<reference evidence="3" key="1">
    <citation type="submission" date="2016-03" db="EMBL/GenBank/DDBJ databases">
        <title>Mechanisms controlling the formation of the plant cell surface in tip-growing cells are functionally conserved among land plants.</title>
        <authorList>
            <person name="Honkanen S."/>
            <person name="Jones V.A."/>
            <person name="Morieri G."/>
            <person name="Champion C."/>
            <person name="Hetherington A.J."/>
            <person name="Kelly S."/>
            <person name="Saint-Marcoux D."/>
            <person name="Proust H."/>
            <person name="Prescott H."/>
            <person name="Dolan L."/>
        </authorList>
    </citation>
    <scope>NUCLEOTIDE SEQUENCE [LARGE SCALE GENOMIC DNA]</scope>
    <source>
        <tissue evidence="3">Whole gametophyte</tissue>
    </source>
</reference>
<feature type="compositionally biased region" description="Basic and acidic residues" evidence="1">
    <location>
        <begin position="1"/>
        <end position="15"/>
    </location>
</feature>
<feature type="domain" description="Alpha/beta hydrolase fold-3" evidence="2">
    <location>
        <begin position="155"/>
        <end position="373"/>
    </location>
</feature>
<dbReference type="InterPro" id="IPR013094">
    <property type="entry name" value="AB_hydrolase_3"/>
</dbReference>
<dbReference type="PANTHER" id="PTHR23024:SF24">
    <property type="entry name" value="ALPHA_BETA HYDROLASE FOLD-3 DOMAIN-CONTAINING PROTEIN"/>
    <property type="match status" value="1"/>
</dbReference>
<sequence>MDKDGVKSKKRRSDERGDEEACFELASPSAFKSSRQRRGCGFLLVDRLLSLVSSKRLTEEVPVSNTKLTIPLGLKVVGEVIKRLNSITRRSDGTINRALADLLELKIAACEKPTNGVSTRDVVIDEATNVWVRIFTPEIVRPGSNSSSEEKVPVMVYYHGGGFGVLCANMLFYDRIGRTLAKTCQMIVVSVNYRRAPEHKFPIAYDDSFQALEWLRSPASARHLPAVADVSRTFLCGDSAGGNIVHFMGCRAAEIDLSPVQIRGLIPLQPYLGSEARVPSEINLVNVPVISVDATDWHWKAFLPEGADRDHPACNVFGPNAKDISGLNLPPMFVVVSTLDVLLDHQLHYVAKMQELGKDVTMKCYDGGIHGFYILEGVGIKLALTCIDDIHNFVQSCLLTVAAQ</sequence>